<reference evidence="2 3" key="1">
    <citation type="submission" date="2016-07" db="EMBL/GenBank/DDBJ databases">
        <title>Pervasive Adenine N6-methylation of Active Genes in Fungi.</title>
        <authorList>
            <consortium name="DOE Joint Genome Institute"/>
            <person name="Mondo S.J."/>
            <person name="Dannebaum R.O."/>
            <person name="Kuo R.C."/>
            <person name="Labutti K."/>
            <person name="Haridas S."/>
            <person name="Kuo A."/>
            <person name="Salamov A."/>
            <person name="Ahrendt S.R."/>
            <person name="Lipzen A."/>
            <person name="Sullivan W."/>
            <person name="Andreopoulos W.B."/>
            <person name="Clum A."/>
            <person name="Lindquist E."/>
            <person name="Daum C."/>
            <person name="Ramamoorthy G.K."/>
            <person name="Gryganskyi A."/>
            <person name="Culley D."/>
            <person name="Magnuson J.K."/>
            <person name="James T.Y."/>
            <person name="O'Malley M.A."/>
            <person name="Stajich J.E."/>
            <person name="Spatafora J.W."/>
            <person name="Visel A."/>
            <person name="Grigoriev I.V."/>
        </authorList>
    </citation>
    <scope>NUCLEOTIDE SEQUENCE [LARGE SCALE GENOMIC DNA]</scope>
    <source>
        <strain evidence="2 3">NRRL 3301</strain>
    </source>
</reference>
<comment type="caution">
    <text evidence="2">The sequence shown here is derived from an EMBL/GenBank/DDBJ whole genome shotgun (WGS) entry which is preliminary data.</text>
</comment>
<organism evidence="2 3">
    <name type="scientific">Hesseltinella vesiculosa</name>
    <dbReference type="NCBI Taxonomy" id="101127"/>
    <lineage>
        <taxon>Eukaryota</taxon>
        <taxon>Fungi</taxon>
        <taxon>Fungi incertae sedis</taxon>
        <taxon>Mucoromycota</taxon>
        <taxon>Mucoromycotina</taxon>
        <taxon>Mucoromycetes</taxon>
        <taxon>Mucorales</taxon>
        <taxon>Cunninghamellaceae</taxon>
        <taxon>Hesseltinella</taxon>
    </lineage>
</organism>
<dbReference type="OrthoDB" id="372421at2759"/>
<gene>
    <name evidence="2" type="ORF">DM01DRAFT_348375</name>
</gene>
<name>A0A1X2GA56_9FUNG</name>
<dbReference type="EMBL" id="MCGT01000027">
    <property type="protein sequence ID" value="ORX49060.1"/>
    <property type="molecule type" value="Genomic_DNA"/>
</dbReference>
<protein>
    <submittedName>
        <fullName evidence="2">Uncharacterized protein</fullName>
    </submittedName>
</protein>
<evidence type="ECO:0000256" key="1">
    <source>
        <dbReference type="SAM" id="MobiDB-lite"/>
    </source>
</evidence>
<dbReference type="Proteomes" id="UP000242146">
    <property type="component" value="Unassembled WGS sequence"/>
</dbReference>
<feature type="region of interest" description="Disordered" evidence="1">
    <location>
        <begin position="78"/>
        <end position="105"/>
    </location>
</feature>
<evidence type="ECO:0000313" key="2">
    <source>
        <dbReference type="EMBL" id="ORX49060.1"/>
    </source>
</evidence>
<feature type="non-terminal residue" evidence="2">
    <location>
        <position position="175"/>
    </location>
</feature>
<sequence>MSFSEETRGKHETWTTIGVGQVLNLLIFHTTWSLLIQILPMVIPSVRAHSPSSPSIDASSLQAQRSLSFVDRHGHVDMPSRRYQPPSRPPAVIAQDKRSHPDDHCPPGKRHQFEGFMGCDKVETALAQDELYYGRLRINAKPVDAFVTYDALDSDVFVCNACRNRALEGDLMAIQ</sequence>
<keyword evidence="3" id="KW-1185">Reference proteome</keyword>
<dbReference type="SUPFAM" id="SSF50249">
    <property type="entry name" value="Nucleic acid-binding proteins"/>
    <property type="match status" value="1"/>
</dbReference>
<proteinExistence type="predicted"/>
<accession>A0A1X2GA56</accession>
<dbReference type="STRING" id="101127.A0A1X2GA56"/>
<feature type="compositionally biased region" description="Basic and acidic residues" evidence="1">
    <location>
        <begin position="95"/>
        <end position="105"/>
    </location>
</feature>
<dbReference type="Gene3D" id="2.40.50.690">
    <property type="match status" value="1"/>
</dbReference>
<evidence type="ECO:0000313" key="3">
    <source>
        <dbReference type="Proteomes" id="UP000242146"/>
    </source>
</evidence>
<dbReference type="AlphaFoldDB" id="A0A1X2GA56"/>
<dbReference type="InterPro" id="IPR012340">
    <property type="entry name" value="NA-bd_OB-fold"/>
</dbReference>